<reference evidence="3 4" key="1">
    <citation type="submission" date="2019-07" db="EMBL/GenBank/DDBJ databases">
        <title>Draft genome assembly of a fouling barnacle, Amphibalanus amphitrite (Darwin, 1854): The first reference genome for Thecostraca.</title>
        <authorList>
            <person name="Kim W."/>
        </authorList>
    </citation>
    <scope>NUCLEOTIDE SEQUENCE [LARGE SCALE GENOMIC DNA]</scope>
    <source>
        <strain evidence="3">SNU_AA5</strain>
        <tissue evidence="3">Soma without cirri and trophi</tissue>
    </source>
</reference>
<feature type="signal peptide" evidence="1">
    <location>
        <begin position="1"/>
        <end position="35"/>
    </location>
</feature>
<gene>
    <name evidence="3" type="primary">MRC1_5</name>
    <name evidence="3" type="ORF">FJT64_002464</name>
</gene>
<keyword evidence="4" id="KW-1185">Reference proteome</keyword>
<feature type="domain" description="C-type lectin" evidence="2">
    <location>
        <begin position="97"/>
        <end position="148"/>
    </location>
</feature>
<proteinExistence type="predicted"/>
<keyword evidence="1" id="KW-0732">Signal</keyword>
<evidence type="ECO:0000313" key="4">
    <source>
        <dbReference type="Proteomes" id="UP000440578"/>
    </source>
</evidence>
<dbReference type="InterPro" id="IPR001304">
    <property type="entry name" value="C-type_lectin-like"/>
</dbReference>
<dbReference type="Proteomes" id="UP000440578">
    <property type="component" value="Unassembled WGS sequence"/>
</dbReference>
<accession>A0A6A4WRN3</accession>
<sequence>MQVSKAMTSLRPGHSVRVLAVVAVMVLLPASSAGAGRWFNSDPPINHTALTTLRTGSAIQCGLRCLIEPLCVGLRAGGVYFHIGMFWPLGAPADGARWTDGSPVTYTAWYSGQPNENHNGMFIATNLAAELQEWNDMGPSTLHGYICEHRLKGTG</sequence>
<dbReference type="InterPro" id="IPR016186">
    <property type="entry name" value="C-type_lectin-like/link_sf"/>
</dbReference>
<dbReference type="InterPro" id="IPR016187">
    <property type="entry name" value="CTDL_fold"/>
</dbReference>
<name>A0A6A4WRN3_AMPAM</name>
<evidence type="ECO:0000313" key="3">
    <source>
        <dbReference type="EMBL" id="KAF0306434.1"/>
    </source>
</evidence>
<evidence type="ECO:0000256" key="1">
    <source>
        <dbReference type="SAM" id="SignalP"/>
    </source>
</evidence>
<dbReference type="OrthoDB" id="538816at2759"/>
<dbReference type="AlphaFoldDB" id="A0A6A4WRN3"/>
<dbReference type="PROSITE" id="PS50041">
    <property type="entry name" value="C_TYPE_LECTIN_2"/>
    <property type="match status" value="1"/>
</dbReference>
<evidence type="ECO:0000259" key="2">
    <source>
        <dbReference type="PROSITE" id="PS50041"/>
    </source>
</evidence>
<dbReference type="SUPFAM" id="SSF56436">
    <property type="entry name" value="C-type lectin-like"/>
    <property type="match status" value="1"/>
</dbReference>
<feature type="chain" id="PRO_5025644945" evidence="1">
    <location>
        <begin position="36"/>
        <end position="155"/>
    </location>
</feature>
<keyword evidence="3" id="KW-0675">Receptor</keyword>
<protein>
    <submittedName>
        <fullName evidence="3">Macrophage mannose receptor 1</fullName>
    </submittedName>
</protein>
<dbReference type="Gene3D" id="3.10.100.10">
    <property type="entry name" value="Mannose-Binding Protein A, subunit A"/>
    <property type="match status" value="1"/>
</dbReference>
<dbReference type="EMBL" id="VIIS01000670">
    <property type="protein sequence ID" value="KAF0306434.1"/>
    <property type="molecule type" value="Genomic_DNA"/>
</dbReference>
<comment type="caution">
    <text evidence="3">The sequence shown here is derived from an EMBL/GenBank/DDBJ whole genome shotgun (WGS) entry which is preliminary data.</text>
</comment>
<organism evidence="3 4">
    <name type="scientific">Amphibalanus amphitrite</name>
    <name type="common">Striped barnacle</name>
    <name type="synonym">Balanus amphitrite</name>
    <dbReference type="NCBI Taxonomy" id="1232801"/>
    <lineage>
        <taxon>Eukaryota</taxon>
        <taxon>Metazoa</taxon>
        <taxon>Ecdysozoa</taxon>
        <taxon>Arthropoda</taxon>
        <taxon>Crustacea</taxon>
        <taxon>Multicrustacea</taxon>
        <taxon>Cirripedia</taxon>
        <taxon>Thoracica</taxon>
        <taxon>Thoracicalcarea</taxon>
        <taxon>Balanomorpha</taxon>
        <taxon>Balanoidea</taxon>
        <taxon>Balanidae</taxon>
        <taxon>Amphibalaninae</taxon>
        <taxon>Amphibalanus</taxon>
    </lineage>
</organism>